<reference evidence="5" key="1">
    <citation type="submission" date="2015-10" db="EMBL/GenBank/DDBJ databases">
        <title>Genome of Paenibacillus bovis sp. nov.</title>
        <authorList>
            <person name="Wu Z."/>
            <person name="Gao C."/>
            <person name="Liu Z."/>
            <person name="Zheng H."/>
        </authorList>
    </citation>
    <scope>NUCLEOTIDE SEQUENCE [LARGE SCALE GENOMIC DNA]</scope>
    <source>
        <strain evidence="5">BD3526</strain>
    </source>
</reference>
<keyword evidence="2 3" id="KW-0479">Metal-binding</keyword>
<dbReference type="GO" id="GO:0046872">
    <property type="term" value="F:metal ion binding"/>
    <property type="evidence" value="ECO:0007669"/>
    <property type="project" value="UniProtKB-KW"/>
</dbReference>
<comment type="similarity">
    <text evidence="1">Belongs to the DinB family.</text>
</comment>
<dbReference type="InterPro" id="IPR034660">
    <property type="entry name" value="DinB/YfiT-like"/>
</dbReference>
<dbReference type="AlphaFoldDB" id="A0A172ZHA7"/>
<evidence type="ECO:0000313" key="5">
    <source>
        <dbReference type="Proteomes" id="UP000078148"/>
    </source>
</evidence>
<feature type="binding site" evidence="3">
    <location>
        <position position="48"/>
    </location>
    <ligand>
        <name>a divalent metal cation</name>
        <dbReference type="ChEBI" id="CHEBI:60240"/>
    </ligand>
</feature>
<dbReference type="Proteomes" id="UP000078148">
    <property type="component" value="Chromosome"/>
</dbReference>
<protein>
    <submittedName>
        <fullName evidence="4">Damage-inducible protein DinB</fullName>
    </submittedName>
</protein>
<proteinExistence type="inferred from homology"/>
<accession>A0A172ZHA7</accession>
<feature type="binding site" evidence="3">
    <location>
        <position position="139"/>
    </location>
    <ligand>
        <name>a divalent metal cation</name>
        <dbReference type="ChEBI" id="CHEBI:60240"/>
    </ligand>
</feature>
<dbReference type="Gene3D" id="1.20.120.450">
    <property type="entry name" value="dinb family like domain"/>
    <property type="match status" value="1"/>
</dbReference>
<feature type="binding site" evidence="3">
    <location>
        <position position="135"/>
    </location>
    <ligand>
        <name>a divalent metal cation</name>
        <dbReference type="ChEBI" id="CHEBI:60240"/>
    </ligand>
</feature>
<dbReference type="InterPro" id="IPR007837">
    <property type="entry name" value="DinB"/>
</dbReference>
<evidence type="ECO:0000313" key="4">
    <source>
        <dbReference type="EMBL" id="ANF96667.1"/>
    </source>
</evidence>
<name>A0A172ZHA7_9BACL</name>
<keyword evidence="5" id="KW-1185">Reference proteome</keyword>
<evidence type="ECO:0000256" key="1">
    <source>
        <dbReference type="ARBA" id="ARBA00008635"/>
    </source>
</evidence>
<reference evidence="4 5" key="2">
    <citation type="journal article" date="2016" name="Int. J. Syst. Evol. Microbiol.">
        <title>Paenibacillus bovis sp. nov., isolated from raw yak (Bos grunniens) milk.</title>
        <authorList>
            <person name="Gao C."/>
            <person name="Han J."/>
            <person name="Liu Z."/>
            <person name="Xu X."/>
            <person name="Hang F."/>
            <person name="Wu Z."/>
        </authorList>
    </citation>
    <scope>NUCLEOTIDE SEQUENCE [LARGE SCALE GENOMIC DNA]</scope>
    <source>
        <strain evidence="4 5">BD3526</strain>
    </source>
</reference>
<dbReference type="PANTHER" id="PTHR37302">
    <property type="entry name" value="SLR1116 PROTEIN"/>
    <property type="match status" value="1"/>
</dbReference>
<dbReference type="OrthoDB" id="9811413at2"/>
<evidence type="ECO:0000256" key="3">
    <source>
        <dbReference type="PIRSR" id="PIRSR607837-1"/>
    </source>
</evidence>
<dbReference type="PANTHER" id="PTHR37302:SF1">
    <property type="entry name" value="PROTEIN DINB"/>
    <property type="match status" value="1"/>
</dbReference>
<dbReference type="KEGG" id="pbv:AR543_12035"/>
<sequence>MTNHPVEMFNYHIWATRTILDRIAELPPTVLNQEVNSSFPTIAHALSHMYAVDEMWYRVMTGANMAQALQDCMSFATQVMADIGTYKEVLHQLSEQYHACLQEQTDLEQRILVDNPYAGIREVSLSEILLHVANHGTYHRGNISTMLRQLGHASTMTDYVLYWYTNQPHIPSA</sequence>
<dbReference type="SUPFAM" id="SSF109854">
    <property type="entry name" value="DinB/YfiT-like putative metalloenzymes"/>
    <property type="match status" value="1"/>
</dbReference>
<organism evidence="4 5">
    <name type="scientific">Paenibacillus bovis</name>
    <dbReference type="NCBI Taxonomy" id="1616788"/>
    <lineage>
        <taxon>Bacteria</taxon>
        <taxon>Bacillati</taxon>
        <taxon>Bacillota</taxon>
        <taxon>Bacilli</taxon>
        <taxon>Bacillales</taxon>
        <taxon>Paenibacillaceae</taxon>
        <taxon>Paenibacillus</taxon>
    </lineage>
</organism>
<gene>
    <name evidence="4" type="ORF">AR543_12035</name>
</gene>
<dbReference type="Pfam" id="PF05163">
    <property type="entry name" value="DinB"/>
    <property type="match status" value="1"/>
</dbReference>
<dbReference type="RefSeq" id="WP_060534725.1">
    <property type="nucleotide sequence ID" value="NZ_CP013023.1"/>
</dbReference>
<dbReference type="EMBL" id="CP013023">
    <property type="protein sequence ID" value="ANF96667.1"/>
    <property type="molecule type" value="Genomic_DNA"/>
</dbReference>
<evidence type="ECO:0000256" key="2">
    <source>
        <dbReference type="ARBA" id="ARBA00022723"/>
    </source>
</evidence>
<dbReference type="STRING" id="1616788.AR543_12035"/>